<comment type="catalytic activity">
    <reaction evidence="21">
        <text>[(1-&gt;4)-N-acetyl-beta-D-glucosaminyl](n) + n H2O = chitosan + n acetate</text>
        <dbReference type="Rhea" id="RHEA:10464"/>
        <dbReference type="Rhea" id="RHEA-COMP:9593"/>
        <dbReference type="Rhea" id="RHEA-COMP:9597"/>
        <dbReference type="ChEBI" id="CHEBI:15377"/>
        <dbReference type="ChEBI" id="CHEBI:17029"/>
        <dbReference type="ChEBI" id="CHEBI:30089"/>
        <dbReference type="ChEBI" id="CHEBI:57704"/>
        <dbReference type="EC" id="3.5.1.41"/>
    </reaction>
    <physiologicalReaction direction="left-to-right" evidence="21">
        <dbReference type="Rhea" id="RHEA:10465"/>
    </physiologicalReaction>
</comment>
<dbReference type="InParanoid" id="A0A165D422"/>
<evidence type="ECO:0000256" key="20">
    <source>
        <dbReference type="ARBA" id="ARBA00024056"/>
    </source>
</evidence>
<feature type="compositionally biased region" description="Gly residues" evidence="22">
    <location>
        <begin position="437"/>
        <end position="456"/>
    </location>
</feature>
<dbReference type="GO" id="GO:0098552">
    <property type="term" value="C:side of membrane"/>
    <property type="evidence" value="ECO:0007669"/>
    <property type="project" value="UniProtKB-KW"/>
</dbReference>
<keyword evidence="8" id="KW-0336">GPI-anchor</keyword>
<dbReference type="EMBL" id="KV426257">
    <property type="protein sequence ID" value="KZV83740.1"/>
    <property type="molecule type" value="Genomic_DNA"/>
</dbReference>
<evidence type="ECO:0000256" key="10">
    <source>
        <dbReference type="ARBA" id="ARBA00022729"/>
    </source>
</evidence>
<keyword evidence="6" id="KW-0134">Cell wall</keyword>
<evidence type="ECO:0000256" key="4">
    <source>
        <dbReference type="ARBA" id="ARBA00010973"/>
    </source>
</evidence>
<keyword evidence="17" id="KW-0449">Lipoprotein</keyword>
<keyword evidence="14" id="KW-0325">Glycoprotein</keyword>
<evidence type="ECO:0000256" key="6">
    <source>
        <dbReference type="ARBA" id="ARBA00022512"/>
    </source>
</evidence>
<keyword evidence="10" id="KW-0732">Signal</keyword>
<keyword evidence="11 24" id="KW-0378">Hydrolase</keyword>
<dbReference type="GO" id="GO:0071555">
    <property type="term" value="P:cell wall organization"/>
    <property type="evidence" value="ECO:0007669"/>
    <property type="project" value="UniProtKB-KW"/>
</dbReference>
<dbReference type="GO" id="GO:0004099">
    <property type="term" value="F:chitin deacetylase activity"/>
    <property type="evidence" value="ECO:0007669"/>
    <property type="project" value="UniProtKB-EC"/>
</dbReference>
<proteinExistence type="inferred from homology"/>
<feature type="domain" description="NodB homology" evidence="23">
    <location>
        <begin position="191"/>
        <end position="385"/>
    </location>
</feature>
<dbReference type="STRING" id="1314781.A0A165D422"/>
<evidence type="ECO:0000259" key="23">
    <source>
        <dbReference type="PROSITE" id="PS51677"/>
    </source>
</evidence>
<evidence type="ECO:0000313" key="24">
    <source>
        <dbReference type="EMBL" id="KZV83740.1"/>
    </source>
</evidence>
<evidence type="ECO:0000256" key="16">
    <source>
        <dbReference type="ARBA" id="ARBA00023285"/>
    </source>
</evidence>
<dbReference type="PANTHER" id="PTHR10587">
    <property type="entry name" value="GLYCOSYL TRANSFERASE-RELATED"/>
    <property type="match status" value="1"/>
</dbReference>
<keyword evidence="16" id="KW-0170">Cobalt</keyword>
<dbReference type="GO" id="GO:0000272">
    <property type="term" value="P:polysaccharide catabolic process"/>
    <property type="evidence" value="ECO:0007669"/>
    <property type="project" value="UniProtKB-KW"/>
</dbReference>
<dbReference type="AlphaFoldDB" id="A0A165D422"/>
<comment type="subcellular location">
    <subcellularLocation>
        <location evidence="3">Cell membrane</location>
        <topology evidence="3">Lipid-anchor</topology>
        <topology evidence="3">GPI-anchor</topology>
    </subcellularLocation>
    <subcellularLocation>
        <location evidence="2">Secreted</location>
        <location evidence="2">Cell wall</location>
    </subcellularLocation>
</comment>
<evidence type="ECO:0000256" key="12">
    <source>
        <dbReference type="ARBA" id="ARBA00023024"/>
    </source>
</evidence>
<evidence type="ECO:0000256" key="14">
    <source>
        <dbReference type="ARBA" id="ARBA00023180"/>
    </source>
</evidence>
<keyword evidence="12" id="KW-0146">Chitin degradation</keyword>
<evidence type="ECO:0000256" key="15">
    <source>
        <dbReference type="ARBA" id="ARBA00023277"/>
    </source>
</evidence>
<keyword evidence="5" id="KW-1003">Cell membrane</keyword>
<accession>A0A165D422</accession>
<gene>
    <name evidence="24" type="ORF">EXIGLDRAFT_683551</name>
</gene>
<dbReference type="Proteomes" id="UP000077266">
    <property type="component" value="Unassembled WGS sequence"/>
</dbReference>
<keyword evidence="18" id="KW-0961">Cell wall biogenesis/degradation</keyword>
<dbReference type="InterPro" id="IPR011330">
    <property type="entry name" value="Glyco_hydro/deAcase_b/a-brl"/>
</dbReference>
<sequence length="480" mass="51215">MQRAVSTFTNYELSVTSRAQRMVAISVLALFATTVVAQHGHRHNHARFHAGSLDLERRILVPPPLNSISAAMPSQTVMAPSAVAAGSKPTGFPNAPAMPDISSWKSLPVTRYPFQDHPPPTDSPEVKQWISEVAASGIGIPDIAPFKEGDANTGMCDVPENKARIGNDTECWWTCGHCARATDITTCNEKLTWGSSFDDGPAPYTPDLLQFLGGKKLTTTFFVVGSRVVDKPDYLQAMYAAGHQIAVHTWSHWSLTTQTTEEIIAELGWSKKIIKDAIGVTPKYMRPPFGDIDDRVRAISMAMGLTPIIWTTPSQTESFDTFDWSVQEGSQTAEGALAKFNAMLDSATKIDTGFIVLEHDIFESEVSLAMGYFLPAALAHKPAFKIQSIRECIGMPVADVYAETASSKALPPGNGVGGKVTSGAPFSNSSSNSQSDGQGGNTGGSQGGNGGTDTGTGGALLRYPNVGPFAFLVAFVGLIL</sequence>
<keyword evidence="25" id="KW-1185">Reference proteome</keyword>
<evidence type="ECO:0000256" key="21">
    <source>
        <dbReference type="ARBA" id="ARBA00048494"/>
    </source>
</evidence>
<dbReference type="InterPro" id="IPR002509">
    <property type="entry name" value="NODB_dom"/>
</dbReference>
<keyword evidence="15" id="KW-0119">Carbohydrate metabolism</keyword>
<comment type="cofactor">
    <cofactor evidence="1">
        <name>Co(2+)</name>
        <dbReference type="ChEBI" id="CHEBI:48828"/>
    </cofactor>
</comment>
<dbReference type="GO" id="GO:0046872">
    <property type="term" value="F:metal ion binding"/>
    <property type="evidence" value="ECO:0007669"/>
    <property type="project" value="UniProtKB-KW"/>
</dbReference>
<evidence type="ECO:0000256" key="19">
    <source>
        <dbReference type="ARBA" id="ARBA00023326"/>
    </source>
</evidence>
<keyword evidence="19" id="KW-0624">Polysaccharide degradation</keyword>
<dbReference type="PROSITE" id="PS51677">
    <property type="entry name" value="NODB"/>
    <property type="match status" value="1"/>
</dbReference>
<dbReference type="PANTHER" id="PTHR10587:SF133">
    <property type="entry name" value="CHITIN DEACETYLASE 1-RELATED"/>
    <property type="match status" value="1"/>
</dbReference>
<evidence type="ECO:0000256" key="11">
    <source>
        <dbReference type="ARBA" id="ARBA00022801"/>
    </source>
</evidence>
<evidence type="ECO:0000256" key="22">
    <source>
        <dbReference type="SAM" id="MobiDB-lite"/>
    </source>
</evidence>
<dbReference type="SUPFAM" id="SSF88713">
    <property type="entry name" value="Glycoside hydrolase/deacetylase"/>
    <property type="match status" value="1"/>
</dbReference>
<evidence type="ECO:0000256" key="9">
    <source>
        <dbReference type="ARBA" id="ARBA00022723"/>
    </source>
</evidence>
<dbReference type="Gene3D" id="3.20.20.370">
    <property type="entry name" value="Glycoside hydrolase/deacetylase"/>
    <property type="match status" value="1"/>
</dbReference>
<dbReference type="GO" id="GO:0005886">
    <property type="term" value="C:plasma membrane"/>
    <property type="evidence" value="ECO:0007669"/>
    <property type="project" value="UniProtKB-SubCell"/>
</dbReference>
<protein>
    <recommendedName>
        <fullName evidence="20">chitin deacetylase</fullName>
        <ecNumber evidence="20">3.5.1.41</ecNumber>
    </recommendedName>
</protein>
<evidence type="ECO:0000256" key="8">
    <source>
        <dbReference type="ARBA" id="ARBA00022622"/>
    </source>
</evidence>
<organism evidence="24 25">
    <name type="scientific">Exidia glandulosa HHB12029</name>
    <dbReference type="NCBI Taxonomy" id="1314781"/>
    <lineage>
        <taxon>Eukaryota</taxon>
        <taxon>Fungi</taxon>
        <taxon>Dikarya</taxon>
        <taxon>Basidiomycota</taxon>
        <taxon>Agaricomycotina</taxon>
        <taxon>Agaricomycetes</taxon>
        <taxon>Auriculariales</taxon>
        <taxon>Exidiaceae</taxon>
        <taxon>Exidia</taxon>
    </lineage>
</organism>
<keyword evidence="13" id="KW-0472">Membrane</keyword>
<feature type="compositionally biased region" description="Low complexity" evidence="22">
    <location>
        <begin position="427"/>
        <end position="436"/>
    </location>
</feature>
<dbReference type="Pfam" id="PF01522">
    <property type="entry name" value="Polysacc_deac_1"/>
    <property type="match status" value="1"/>
</dbReference>
<comment type="similarity">
    <text evidence="4">Belongs to the polysaccharide deacetylase family.</text>
</comment>
<evidence type="ECO:0000256" key="2">
    <source>
        <dbReference type="ARBA" id="ARBA00004191"/>
    </source>
</evidence>
<evidence type="ECO:0000256" key="18">
    <source>
        <dbReference type="ARBA" id="ARBA00023316"/>
    </source>
</evidence>
<keyword evidence="7" id="KW-0964">Secreted</keyword>
<dbReference type="OrthoDB" id="407355at2759"/>
<evidence type="ECO:0000256" key="5">
    <source>
        <dbReference type="ARBA" id="ARBA00022475"/>
    </source>
</evidence>
<dbReference type="InterPro" id="IPR050248">
    <property type="entry name" value="Polysacc_deacetylase_ArnD"/>
</dbReference>
<evidence type="ECO:0000256" key="1">
    <source>
        <dbReference type="ARBA" id="ARBA00001941"/>
    </source>
</evidence>
<dbReference type="GO" id="GO:0009272">
    <property type="term" value="P:fungal-type cell wall biogenesis"/>
    <property type="evidence" value="ECO:0007669"/>
    <property type="project" value="UniProtKB-ARBA"/>
</dbReference>
<evidence type="ECO:0000256" key="7">
    <source>
        <dbReference type="ARBA" id="ARBA00022525"/>
    </source>
</evidence>
<evidence type="ECO:0000256" key="17">
    <source>
        <dbReference type="ARBA" id="ARBA00023288"/>
    </source>
</evidence>
<evidence type="ECO:0000256" key="3">
    <source>
        <dbReference type="ARBA" id="ARBA00004609"/>
    </source>
</evidence>
<dbReference type="FunFam" id="3.20.20.370:FF:000004">
    <property type="entry name" value="Related to Chitin deacetylase"/>
    <property type="match status" value="1"/>
</dbReference>
<feature type="region of interest" description="Disordered" evidence="22">
    <location>
        <begin position="412"/>
        <end position="456"/>
    </location>
</feature>
<name>A0A165D422_EXIGL</name>
<evidence type="ECO:0000313" key="25">
    <source>
        <dbReference type="Proteomes" id="UP000077266"/>
    </source>
</evidence>
<dbReference type="GO" id="GO:0006032">
    <property type="term" value="P:chitin catabolic process"/>
    <property type="evidence" value="ECO:0007669"/>
    <property type="project" value="UniProtKB-KW"/>
</dbReference>
<reference evidence="24 25" key="1">
    <citation type="journal article" date="2016" name="Mol. Biol. Evol.">
        <title>Comparative Genomics of Early-Diverging Mushroom-Forming Fungi Provides Insights into the Origins of Lignocellulose Decay Capabilities.</title>
        <authorList>
            <person name="Nagy L.G."/>
            <person name="Riley R."/>
            <person name="Tritt A."/>
            <person name="Adam C."/>
            <person name="Daum C."/>
            <person name="Floudas D."/>
            <person name="Sun H."/>
            <person name="Yadav J.S."/>
            <person name="Pangilinan J."/>
            <person name="Larsson K.H."/>
            <person name="Matsuura K."/>
            <person name="Barry K."/>
            <person name="Labutti K."/>
            <person name="Kuo R."/>
            <person name="Ohm R.A."/>
            <person name="Bhattacharya S.S."/>
            <person name="Shirouzu T."/>
            <person name="Yoshinaga Y."/>
            <person name="Martin F.M."/>
            <person name="Grigoriev I.V."/>
            <person name="Hibbett D.S."/>
        </authorList>
    </citation>
    <scope>NUCLEOTIDE SEQUENCE [LARGE SCALE GENOMIC DNA]</scope>
    <source>
        <strain evidence="24 25">HHB12029</strain>
    </source>
</reference>
<keyword evidence="9" id="KW-0479">Metal-binding</keyword>
<evidence type="ECO:0000256" key="13">
    <source>
        <dbReference type="ARBA" id="ARBA00023136"/>
    </source>
</evidence>
<dbReference type="EC" id="3.5.1.41" evidence="20"/>